<accession>A0A368VZG6</accession>
<proteinExistence type="predicted"/>
<dbReference type="SMART" id="SM00530">
    <property type="entry name" value="HTH_XRE"/>
    <property type="match status" value="1"/>
</dbReference>
<sequence length="301" mass="34277">MNHLFYLLSDPMLIVESDESRWFIRDVNQAFSTFSGFKKSDLTQLDPSTIMSPLEADLSFTEVVNQLADDHAFSPALECKLVTKASTPAAVRVSCRKLQLGDQTMYVIICKDLREAKWIDEYIVHNKIMVSAIVNERYNIMTLKHYYAPVPQPASSYLNLSIIDLAADQERSKLGSIFEYAKNNRTAEAIDFQLKLGDHYYHTDAVIQPFYNGNRSFKNFVVILTNLLMNTQEEDPSYKLRMLMLSKNISVTSLAQSTLISLTTISKIRNGKIKKPQRLTAELIAGELGVRPESIWSSFKR</sequence>
<dbReference type="InterPro" id="IPR001387">
    <property type="entry name" value="Cro/C1-type_HTH"/>
</dbReference>
<dbReference type="GO" id="GO:0003677">
    <property type="term" value="F:DNA binding"/>
    <property type="evidence" value="ECO:0007669"/>
    <property type="project" value="UniProtKB-KW"/>
</dbReference>
<evidence type="ECO:0000313" key="3">
    <source>
        <dbReference type="Proteomes" id="UP000252415"/>
    </source>
</evidence>
<dbReference type="PROSITE" id="PS50943">
    <property type="entry name" value="HTH_CROC1"/>
    <property type="match status" value="1"/>
</dbReference>
<dbReference type="AlphaFoldDB" id="A0A368VZG6"/>
<comment type="caution">
    <text evidence="2">The sequence shown here is derived from an EMBL/GenBank/DDBJ whole genome shotgun (WGS) entry which is preliminary data.</text>
</comment>
<dbReference type="SUPFAM" id="SSF55785">
    <property type="entry name" value="PYP-like sensor domain (PAS domain)"/>
    <property type="match status" value="1"/>
</dbReference>
<protein>
    <submittedName>
        <fullName evidence="2">DNA-binding Xre family transcriptional regulator</fullName>
    </submittedName>
</protein>
<dbReference type="EMBL" id="QPJD01000008">
    <property type="protein sequence ID" value="RCW47451.1"/>
    <property type="molecule type" value="Genomic_DNA"/>
</dbReference>
<dbReference type="SUPFAM" id="SSF47413">
    <property type="entry name" value="lambda repressor-like DNA-binding domains"/>
    <property type="match status" value="1"/>
</dbReference>
<dbReference type="CDD" id="cd00093">
    <property type="entry name" value="HTH_XRE"/>
    <property type="match status" value="1"/>
</dbReference>
<keyword evidence="2" id="KW-0238">DNA-binding</keyword>
<dbReference type="Pfam" id="PF13443">
    <property type="entry name" value="HTH_26"/>
    <property type="match status" value="1"/>
</dbReference>
<dbReference type="InterPro" id="IPR010982">
    <property type="entry name" value="Lambda_DNA-bd_dom_sf"/>
</dbReference>
<dbReference type="Gene3D" id="3.30.450.20">
    <property type="entry name" value="PAS domain"/>
    <property type="match status" value="1"/>
</dbReference>
<feature type="domain" description="HTH cro/C1-type" evidence="1">
    <location>
        <begin position="240"/>
        <end position="295"/>
    </location>
</feature>
<evidence type="ECO:0000313" key="2">
    <source>
        <dbReference type="EMBL" id="RCW47451.1"/>
    </source>
</evidence>
<dbReference type="InterPro" id="IPR035965">
    <property type="entry name" value="PAS-like_dom_sf"/>
</dbReference>
<dbReference type="Proteomes" id="UP000252415">
    <property type="component" value="Unassembled WGS sequence"/>
</dbReference>
<keyword evidence="3" id="KW-1185">Reference proteome</keyword>
<dbReference type="RefSeq" id="WP_181873517.1">
    <property type="nucleotide sequence ID" value="NZ_QPJD01000008.1"/>
</dbReference>
<reference evidence="2 3" key="1">
    <citation type="submission" date="2018-07" db="EMBL/GenBank/DDBJ databases">
        <title>Genomic Encyclopedia of Type Strains, Phase III (KMG-III): the genomes of soil and plant-associated and newly described type strains.</title>
        <authorList>
            <person name="Whitman W."/>
        </authorList>
    </citation>
    <scope>NUCLEOTIDE SEQUENCE [LARGE SCALE GENOMIC DNA]</scope>
    <source>
        <strain evidence="2 3">CECT 7506</strain>
    </source>
</reference>
<dbReference type="Pfam" id="PF13426">
    <property type="entry name" value="PAS_9"/>
    <property type="match status" value="1"/>
</dbReference>
<dbReference type="InterPro" id="IPR000014">
    <property type="entry name" value="PAS"/>
</dbReference>
<dbReference type="Gene3D" id="1.10.260.40">
    <property type="entry name" value="lambda repressor-like DNA-binding domains"/>
    <property type="match status" value="1"/>
</dbReference>
<evidence type="ECO:0000259" key="1">
    <source>
        <dbReference type="PROSITE" id="PS50943"/>
    </source>
</evidence>
<gene>
    <name evidence="2" type="ORF">DFP97_10866</name>
</gene>
<name>A0A368VZG6_9BACL</name>
<organism evidence="2 3">
    <name type="scientific">Paenibacillus prosopidis</name>
    <dbReference type="NCBI Taxonomy" id="630520"/>
    <lineage>
        <taxon>Bacteria</taxon>
        <taxon>Bacillati</taxon>
        <taxon>Bacillota</taxon>
        <taxon>Bacilli</taxon>
        <taxon>Bacillales</taxon>
        <taxon>Paenibacillaceae</taxon>
        <taxon>Paenibacillus</taxon>
    </lineage>
</organism>